<dbReference type="EMBL" id="FNON01000011">
    <property type="protein sequence ID" value="SDZ24586.1"/>
    <property type="molecule type" value="Genomic_DNA"/>
</dbReference>
<dbReference type="PANTHER" id="PTHR22683">
    <property type="entry name" value="SPORULATION PROTEIN RELATED"/>
    <property type="match status" value="1"/>
</dbReference>
<feature type="domain" description="FtsK" evidence="5">
    <location>
        <begin position="295"/>
        <end position="509"/>
    </location>
</feature>
<dbReference type="PANTHER" id="PTHR22683:SF41">
    <property type="entry name" value="DNA TRANSLOCASE FTSK"/>
    <property type="match status" value="1"/>
</dbReference>
<dbReference type="RefSeq" id="WP_091297746.1">
    <property type="nucleotide sequence ID" value="NZ_FNON01000011.1"/>
</dbReference>
<dbReference type="GO" id="GO:0003677">
    <property type="term" value="F:DNA binding"/>
    <property type="evidence" value="ECO:0007669"/>
    <property type="project" value="InterPro"/>
</dbReference>
<keyword evidence="2 3" id="KW-0067">ATP-binding</keyword>
<dbReference type="GO" id="GO:0005524">
    <property type="term" value="F:ATP binding"/>
    <property type="evidence" value="ECO:0007669"/>
    <property type="project" value="UniProtKB-UniRule"/>
</dbReference>
<evidence type="ECO:0000256" key="4">
    <source>
        <dbReference type="SAM" id="Phobius"/>
    </source>
</evidence>
<dbReference type="STRING" id="589385.SAMN05421504_11165"/>
<dbReference type="InterPro" id="IPR002543">
    <property type="entry name" value="FtsK_dom"/>
</dbReference>
<name>A0A1H3RG10_9PSEU</name>
<keyword evidence="1 3" id="KW-0547">Nucleotide-binding</keyword>
<keyword evidence="4" id="KW-0472">Membrane</keyword>
<dbReference type="PROSITE" id="PS50901">
    <property type="entry name" value="FTSK"/>
    <property type="match status" value="1"/>
</dbReference>
<dbReference type="SUPFAM" id="SSF52540">
    <property type="entry name" value="P-loop containing nucleoside triphosphate hydrolases"/>
    <property type="match status" value="1"/>
</dbReference>
<evidence type="ECO:0000256" key="3">
    <source>
        <dbReference type="PROSITE-ProRule" id="PRU00289"/>
    </source>
</evidence>
<protein>
    <submittedName>
        <fullName evidence="6">DNA segregation ATPase FtsK/SpoIIIE, S-DNA-T family</fullName>
    </submittedName>
</protein>
<organism evidence="6 7">
    <name type="scientific">Amycolatopsis xylanica</name>
    <dbReference type="NCBI Taxonomy" id="589385"/>
    <lineage>
        <taxon>Bacteria</taxon>
        <taxon>Bacillati</taxon>
        <taxon>Actinomycetota</taxon>
        <taxon>Actinomycetes</taxon>
        <taxon>Pseudonocardiales</taxon>
        <taxon>Pseudonocardiaceae</taxon>
        <taxon>Amycolatopsis</taxon>
    </lineage>
</organism>
<dbReference type="OrthoDB" id="3315716at2"/>
<reference evidence="6 7" key="1">
    <citation type="submission" date="2016-10" db="EMBL/GenBank/DDBJ databases">
        <authorList>
            <person name="de Groot N.N."/>
        </authorList>
    </citation>
    <scope>NUCLEOTIDE SEQUENCE [LARGE SCALE GENOMIC DNA]</scope>
    <source>
        <strain evidence="6 7">CPCC 202699</strain>
    </source>
</reference>
<evidence type="ECO:0000313" key="7">
    <source>
        <dbReference type="Proteomes" id="UP000199515"/>
    </source>
</evidence>
<dbReference type="AlphaFoldDB" id="A0A1H3RG10"/>
<dbReference type="InterPro" id="IPR050206">
    <property type="entry name" value="FtsK/SpoIIIE/SftA"/>
</dbReference>
<sequence>MPENTLPVKAGPVLGAELIDDTLPQPRPREKSWFTLWWRHSPRVPLWLKNGAHARQAAKDAVVWLVKSPWRFVGAVVRGIVVGARWWRSWVTVRDYRTAAEESEKLADKFAEIRALTLFRWKVTGAVLAVVAIVTAVVHLVYGADPLWIGGAAVSVTLAVLGRRKDGSPGRKPALAGPRTLTWTMDPQVLVDAYRDAKLIGKDETLRLVERATRIGDGWAVTVDLPATRKAADVVKNREALASALAVDEVQLIVERVRGNGGHAGRVAMWVADEDPYASPPLPTPLLGVTRWDAWRPVPFGRDARDRRIDLPLVWTSLLVGAIPRQGKTFAARLAAAGLILDAWVRLYVADFKAGKDWDAAGQVAHRFMAGDEPEHVLALVGWLVELVAEVQGRFRRMRDLDDLTCPESKVTPEMSRDSALNMPITAIFIDEVQVPLEDRTPVEVQGKKLMAGEYVGELLTWLAKKGPAAGIVLVLATQRPDSKTIPSGLRAVLGSRFALRVMDWRDSNIVLGEQMNTRGFDSSRLLPSHKGVGILRPDGDTAAGADVLAMTVRTYYMPNEDWQTICQRGRALREAAGTLTGHAAGQDTAPLLDHAAVVKAIGAGATGGPTQPLPEPLLAIVDYLGDDLDDRKFVPTAELLELVGLDSRTFAEQMAELGFRPTRDRVTTEEGETRQVRGYLTAEIRSAVERLTSGSSLVDGDGAR</sequence>
<gene>
    <name evidence="6" type="ORF">SAMN05421504_11165</name>
</gene>
<accession>A0A1H3RG10</accession>
<dbReference type="Gene3D" id="3.40.50.300">
    <property type="entry name" value="P-loop containing nucleotide triphosphate hydrolases"/>
    <property type="match status" value="1"/>
</dbReference>
<keyword evidence="4" id="KW-0812">Transmembrane</keyword>
<evidence type="ECO:0000256" key="2">
    <source>
        <dbReference type="ARBA" id="ARBA00022840"/>
    </source>
</evidence>
<feature type="transmembrane region" description="Helical" evidence="4">
    <location>
        <begin position="123"/>
        <end position="141"/>
    </location>
</feature>
<evidence type="ECO:0000259" key="5">
    <source>
        <dbReference type="PROSITE" id="PS50901"/>
    </source>
</evidence>
<keyword evidence="4" id="KW-1133">Transmembrane helix</keyword>
<evidence type="ECO:0000313" key="6">
    <source>
        <dbReference type="EMBL" id="SDZ24586.1"/>
    </source>
</evidence>
<proteinExistence type="predicted"/>
<keyword evidence="7" id="KW-1185">Reference proteome</keyword>
<dbReference type="InterPro" id="IPR027417">
    <property type="entry name" value="P-loop_NTPase"/>
</dbReference>
<feature type="binding site" evidence="3">
    <location>
        <begin position="322"/>
        <end position="329"/>
    </location>
    <ligand>
        <name>ATP</name>
        <dbReference type="ChEBI" id="CHEBI:30616"/>
    </ligand>
</feature>
<dbReference type="Proteomes" id="UP000199515">
    <property type="component" value="Unassembled WGS sequence"/>
</dbReference>
<evidence type="ECO:0000256" key="1">
    <source>
        <dbReference type="ARBA" id="ARBA00022741"/>
    </source>
</evidence>